<feature type="transmembrane region" description="Helical" evidence="5">
    <location>
        <begin position="363"/>
        <end position="388"/>
    </location>
</feature>
<dbReference type="OrthoDB" id="3900342at2759"/>
<dbReference type="PIRSF" id="PIRSF006060">
    <property type="entry name" value="AA_transporter"/>
    <property type="match status" value="1"/>
</dbReference>
<feature type="transmembrane region" description="Helical" evidence="5">
    <location>
        <begin position="143"/>
        <end position="161"/>
    </location>
</feature>
<dbReference type="Proteomes" id="UP000756132">
    <property type="component" value="Chromosome 8"/>
</dbReference>
<proteinExistence type="predicted"/>
<feature type="transmembrane region" description="Helical" evidence="5">
    <location>
        <begin position="36"/>
        <end position="61"/>
    </location>
</feature>
<feature type="transmembrane region" description="Helical" evidence="5">
    <location>
        <begin position="111"/>
        <end position="131"/>
    </location>
</feature>
<evidence type="ECO:0000313" key="7">
    <source>
        <dbReference type="EMBL" id="UJO20766.1"/>
    </source>
</evidence>
<reference evidence="7" key="1">
    <citation type="submission" date="2021-12" db="EMBL/GenBank/DDBJ databases">
        <authorList>
            <person name="Zaccaron A."/>
            <person name="Stergiopoulos I."/>
        </authorList>
    </citation>
    <scope>NUCLEOTIDE SEQUENCE</scope>
    <source>
        <strain evidence="7">Race5_Kim</strain>
    </source>
</reference>
<evidence type="ECO:0000259" key="6">
    <source>
        <dbReference type="Pfam" id="PF00324"/>
    </source>
</evidence>
<accession>A0A9Q8PDZ6</accession>
<keyword evidence="3 5" id="KW-1133">Transmembrane helix</keyword>
<dbReference type="AlphaFoldDB" id="A0A9Q8PDZ6"/>
<gene>
    <name evidence="7" type="ORF">CLAFUR5_11083</name>
</gene>
<keyword evidence="8" id="KW-1185">Reference proteome</keyword>
<dbReference type="RefSeq" id="XP_047765132.1">
    <property type="nucleotide sequence ID" value="XM_047910231.1"/>
</dbReference>
<keyword evidence="4 5" id="KW-0472">Membrane</keyword>
<dbReference type="PANTHER" id="PTHR43341">
    <property type="entry name" value="AMINO ACID PERMEASE"/>
    <property type="match status" value="1"/>
</dbReference>
<dbReference type="InterPro" id="IPR004841">
    <property type="entry name" value="AA-permease/SLC12A_dom"/>
</dbReference>
<dbReference type="GO" id="GO:0015171">
    <property type="term" value="F:amino acid transmembrane transporter activity"/>
    <property type="evidence" value="ECO:0007669"/>
    <property type="project" value="TreeGrafter"/>
</dbReference>
<feature type="transmembrane region" description="Helical" evidence="5">
    <location>
        <begin position="236"/>
        <end position="255"/>
    </location>
</feature>
<reference evidence="7" key="2">
    <citation type="journal article" date="2022" name="Microb. Genom.">
        <title>A chromosome-scale genome assembly of the tomato pathogen Cladosporium fulvum reveals a compartmentalized genome architecture and the presence of a dispensable chromosome.</title>
        <authorList>
            <person name="Zaccaron A.Z."/>
            <person name="Chen L.H."/>
            <person name="Samaras A."/>
            <person name="Stergiopoulos I."/>
        </authorList>
    </citation>
    <scope>NUCLEOTIDE SEQUENCE</scope>
    <source>
        <strain evidence="7">Race5_Kim</strain>
    </source>
</reference>
<sequence length="474" mass="51516">MLPMIALAGAIGTGLFLGSGSAIAQAGPLGAFLGYTIVGVLVVGSVFSIAEMSALVTLSGGIIRHAEHFVDPALSFAGGWNYVYYSLMAPPAEVVAAAVLVEFWLTVNNAIWITVFGLLLVASIIILVRIYGKLDIDHTIPFAMLKIMLIVGLNIMALVVACGCGPDHHAYGFQYWRNPGPFVQYLGIDGSLGRFLGFWTVFSNAVYAYSGVGYIAVAAAETESPRRNVPTAAKRIFWRVGLFYALSMFMVGLIVPSNDENLLQTSGTAAQSPFVIAATRAGIKIVPLIINAVVLNSAWSSGNSGLLSGSRVLYGLAQEGRAPRILKRTNRLGIPWVAVLSMGVFLGLGYMTSGNTASTVFTWLQDLVSVCALVNWIIICTVYLRFYYAMKKQNISRDRLSWKAPGWDTETFISKYINIPLVIALYIGFKLFKKSNIVPLANVPILHYIEIAEHNPEPPPKPVTGWRRLNILWS</sequence>
<feature type="domain" description="Amino acid permease/ SLC12A" evidence="6">
    <location>
        <begin position="4"/>
        <end position="405"/>
    </location>
</feature>
<evidence type="ECO:0000256" key="3">
    <source>
        <dbReference type="ARBA" id="ARBA00022989"/>
    </source>
</evidence>
<evidence type="ECO:0000256" key="4">
    <source>
        <dbReference type="ARBA" id="ARBA00023136"/>
    </source>
</evidence>
<dbReference type="GO" id="GO:0016020">
    <property type="term" value="C:membrane"/>
    <property type="evidence" value="ECO:0007669"/>
    <property type="project" value="UniProtKB-SubCell"/>
</dbReference>
<feature type="transmembrane region" description="Helical" evidence="5">
    <location>
        <begin position="196"/>
        <end position="216"/>
    </location>
</feature>
<organism evidence="7 8">
    <name type="scientific">Passalora fulva</name>
    <name type="common">Tomato leaf mold</name>
    <name type="synonym">Cladosporium fulvum</name>
    <dbReference type="NCBI Taxonomy" id="5499"/>
    <lineage>
        <taxon>Eukaryota</taxon>
        <taxon>Fungi</taxon>
        <taxon>Dikarya</taxon>
        <taxon>Ascomycota</taxon>
        <taxon>Pezizomycotina</taxon>
        <taxon>Dothideomycetes</taxon>
        <taxon>Dothideomycetidae</taxon>
        <taxon>Mycosphaerellales</taxon>
        <taxon>Mycosphaerellaceae</taxon>
        <taxon>Fulvia</taxon>
    </lineage>
</organism>
<name>A0A9Q8PDZ6_PASFU</name>
<dbReference type="InterPro" id="IPR050524">
    <property type="entry name" value="APC_YAT"/>
</dbReference>
<dbReference type="PANTHER" id="PTHR43341:SF18">
    <property type="entry name" value="AMINO ACID PERMEASE_ SLC12A DOMAIN-CONTAINING PROTEIN"/>
    <property type="match status" value="1"/>
</dbReference>
<feature type="transmembrane region" description="Helical" evidence="5">
    <location>
        <begin position="275"/>
        <end position="295"/>
    </location>
</feature>
<feature type="transmembrane region" description="Helical" evidence="5">
    <location>
        <begin position="82"/>
        <end position="105"/>
    </location>
</feature>
<dbReference type="KEGG" id="ffu:CLAFUR5_11083"/>
<evidence type="ECO:0000313" key="8">
    <source>
        <dbReference type="Proteomes" id="UP000756132"/>
    </source>
</evidence>
<evidence type="ECO:0000256" key="2">
    <source>
        <dbReference type="ARBA" id="ARBA00022692"/>
    </source>
</evidence>
<dbReference type="Pfam" id="PF00324">
    <property type="entry name" value="AA_permease"/>
    <property type="match status" value="1"/>
</dbReference>
<dbReference type="EMBL" id="CP090170">
    <property type="protein sequence ID" value="UJO20766.1"/>
    <property type="molecule type" value="Genomic_DNA"/>
</dbReference>
<protein>
    <submittedName>
        <fullName evidence="7">Dicarboxylic amino acid permease</fullName>
    </submittedName>
</protein>
<feature type="transmembrane region" description="Helical" evidence="5">
    <location>
        <begin position="332"/>
        <end position="351"/>
    </location>
</feature>
<dbReference type="Gene3D" id="1.20.1740.10">
    <property type="entry name" value="Amino acid/polyamine transporter I"/>
    <property type="match status" value="1"/>
</dbReference>
<evidence type="ECO:0000256" key="1">
    <source>
        <dbReference type="ARBA" id="ARBA00004141"/>
    </source>
</evidence>
<dbReference type="GeneID" id="71990961"/>
<evidence type="ECO:0000256" key="5">
    <source>
        <dbReference type="SAM" id="Phobius"/>
    </source>
</evidence>
<keyword evidence="2 5" id="KW-0812">Transmembrane</keyword>
<comment type="subcellular location">
    <subcellularLocation>
        <location evidence="1">Membrane</location>
        <topology evidence="1">Multi-pass membrane protein</topology>
    </subcellularLocation>
</comment>